<name>A0A1G2D731_9BACT</name>
<protein>
    <submittedName>
        <fullName evidence="1">Uncharacterized protein</fullName>
    </submittedName>
</protein>
<gene>
    <name evidence="1" type="ORF">A3D67_03065</name>
</gene>
<dbReference type="AlphaFoldDB" id="A0A1G2D731"/>
<proteinExistence type="predicted"/>
<organism evidence="1 2">
    <name type="scientific">Candidatus Lloydbacteria bacterium RIFCSPHIGHO2_02_FULL_51_22</name>
    <dbReference type="NCBI Taxonomy" id="1798663"/>
    <lineage>
        <taxon>Bacteria</taxon>
        <taxon>Candidatus Lloydiibacteriota</taxon>
    </lineage>
</organism>
<accession>A0A1G2D731</accession>
<comment type="caution">
    <text evidence="1">The sequence shown here is derived from an EMBL/GenBank/DDBJ whole genome shotgun (WGS) entry which is preliminary data.</text>
</comment>
<dbReference type="EMBL" id="MHLN01000052">
    <property type="protein sequence ID" value="OGZ09435.1"/>
    <property type="molecule type" value="Genomic_DNA"/>
</dbReference>
<evidence type="ECO:0000313" key="2">
    <source>
        <dbReference type="Proteomes" id="UP000178099"/>
    </source>
</evidence>
<reference evidence="1 2" key="1">
    <citation type="journal article" date="2016" name="Nat. Commun.">
        <title>Thousands of microbial genomes shed light on interconnected biogeochemical processes in an aquifer system.</title>
        <authorList>
            <person name="Anantharaman K."/>
            <person name="Brown C.T."/>
            <person name="Hug L.A."/>
            <person name="Sharon I."/>
            <person name="Castelle C.J."/>
            <person name="Probst A.J."/>
            <person name="Thomas B.C."/>
            <person name="Singh A."/>
            <person name="Wilkins M.J."/>
            <person name="Karaoz U."/>
            <person name="Brodie E.L."/>
            <person name="Williams K.H."/>
            <person name="Hubbard S.S."/>
            <person name="Banfield J.F."/>
        </authorList>
    </citation>
    <scope>NUCLEOTIDE SEQUENCE [LARGE SCALE GENOMIC DNA]</scope>
</reference>
<dbReference type="Proteomes" id="UP000178099">
    <property type="component" value="Unassembled WGS sequence"/>
</dbReference>
<evidence type="ECO:0000313" key="1">
    <source>
        <dbReference type="EMBL" id="OGZ09435.1"/>
    </source>
</evidence>
<sequence length="157" mass="18104">MILGAAMIALVVYFVLQRVSADEVEKRIRVYAGVDDVEFAMRELEAGDIRAKVRRGIADCDVLLVHRARVLLAQFRDEGVISPKDETEYASLITTTHSFGEVEKGRTNTGPLARRCFPWHRRACREKASEILRTRSEKFRSDLAQHRWMFRACFARF</sequence>